<organism evidence="1 2">
    <name type="scientific">Pseudochrobactrum asaccharolyticum</name>
    <dbReference type="NCBI Taxonomy" id="354351"/>
    <lineage>
        <taxon>Bacteria</taxon>
        <taxon>Pseudomonadati</taxon>
        <taxon>Pseudomonadota</taxon>
        <taxon>Alphaproteobacteria</taxon>
        <taxon>Hyphomicrobiales</taxon>
        <taxon>Brucellaceae</taxon>
        <taxon>Pseudochrobactrum</taxon>
    </lineage>
</organism>
<dbReference type="Proteomes" id="UP000252893">
    <property type="component" value="Unassembled WGS sequence"/>
</dbReference>
<dbReference type="RefSeq" id="WP_170137594.1">
    <property type="nucleotide sequence ID" value="NZ_JBHEEG010000001.1"/>
</dbReference>
<protein>
    <recommendedName>
        <fullName evidence="3">Holin</fullName>
    </recommendedName>
</protein>
<accession>A0A366DJ32</accession>
<dbReference type="EMBL" id="QNRH01000016">
    <property type="protein sequence ID" value="RBO89324.1"/>
    <property type="molecule type" value="Genomic_DNA"/>
</dbReference>
<evidence type="ECO:0000313" key="2">
    <source>
        <dbReference type="Proteomes" id="UP000252893"/>
    </source>
</evidence>
<proteinExistence type="predicted"/>
<sequence>MKDQVVERATTAIATGALANPLWLPHLEKVLSLGLSSLGIVWLLVQIAHKLKHWK</sequence>
<keyword evidence="2" id="KW-1185">Reference proteome</keyword>
<comment type="caution">
    <text evidence="1">The sequence shown here is derived from an EMBL/GenBank/DDBJ whole genome shotgun (WGS) entry which is preliminary data.</text>
</comment>
<gene>
    <name evidence="1" type="ORF">DFR47_11652</name>
</gene>
<dbReference type="AlphaFoldDB" id="A0A366DJ32"/>
<name>A0A366DJ32_9HYPH</name>
<evidence type="ECO:0000313" key="1">
    <source>
        <dbReference type="EMBL" id="RBO89324.1"/>
    </source>
</evidence>
<evidence type="ECO:0008006" key="3">
    <source>
        <dbReference type="Google" id="ProtNLM"/>
    </source>
</evidence>
<reference evidence="1 2" key="1">
    <citation type="submission" date="2018-06" db="EMBL/GenBank/DDBJ databases">
        <title>Genomic Encyclopedia of Type Strains, Phase IV (KMG-IV): sequencing the most valuable type-strain genomes for metagenomic binning, comparative biology and taxonomic classification.</title>
        <authorList>
            <person name="Goeker M."/>
        </authorList>
    </citation>
    <scope>NUCLEOTIDE SEQUENCE [LARGE SCALE GENOMIC DNA]</scope>
    <source>
        <strain evidence="1 2">DSM 25619</strain>
    </source>
</reference>